<feature type="domain" description="Thiamine phosphate synthase/TenI" evidence="13">
    <location>
        <begin position="8"/>
        <end position="188"/>
    </location>
</feature>
<evidence type="ECO:0000256" key="4">
    <source>
        <dbReference type="ARBA" id="ARBA00022842"/>
    </source>
</evidence>
<evidence type="ECO:0000256" key="7">
    <source>
        <dbReference type="ARBA" id="ARBA00047851"/>
    </source>
</evidence>
<feature type="binding site" evidence="9">
    <location>
        <position position="90"/>
    </location>
    <ligand>
        <name>Mg(2+)</name>
        <dbReference type="ChEBI" id="CHEBI:18420"/>
    </ligand>
</feature>
<dbReference type="HAMAP" id="MF_00097">
    <property type="entry name" value="TMP_synthase"/>
    <property type="match status" value="1"/>
</dbReference>
<dbReference type="CDD" id="cd00564">
    <property type="entry name" value="TMP_TenI"/>
    <property type="match status" value="1"/>
</dbReference>
<evidence type="ECO:0000256" key="11">
    <source>
        <dbReference type="RuleBase" id="RU004253"/>
    </source>
</evidence>
<dbReference type="GO" id="GO:0000287">
    <property type="term" value="F:magnesium ion binding"/>
    <property type="evidence" value="ECO:0007669"/>
    <property type="project" value="UniProtKB-UniRule"/>
</dbReference>
<evidence type="ECO:0000256" key="12">
    <source>
        <dbReference type="SAM" id="Coils"/>
    </source>
</evidence>
<evidence type="ECO:0000256" key="9">
    <source>
        <dbReference type="HAMAP-Rule" id="MF_00097"/>
    </source>
</evidence>
<feature type="binding site" evidence="9">
    <location>
        <position position="71"/>
    </location>
    <ligand>
        <name>Mg(2+)</name>
        <dbReference type="ChEBI" id="CHEBI:18420"/>
    </ligand>
</feature>
<dbReference type="Proteomes" id="UP000290191">
    <property type="component" value="Unassembled WGS sequence"/>
</dbReference>
<dbReference type="InterPro" id="IPR036206">
    <property type="entry name" value="ThiamineP_synth_sf"/>
</dbReference>
<evidence type="ECO:0000256" key="6">
    <source>
        <dbReference type="ARBA" id="ARBA00047334"/>
    </source>
</evidence>
<evidence type="ECO:0000256" key="8">
    <source>
        <dbReference type="ARBA" id="ARBA00047883"/>
    </source>
</evidence>
<dbReference type="PANTHER" id="PTHR20857:SF15">
    <property type="entry name" value="THIAMINE-PHOSPHATE SYNTHASE"/>
    <property type="match status" value="1"/>
</dbReference>
<evidence type="ECO:0000256" key="10">
    <source>
        <dbReference type="RuleBase" id="RU003826"/>
    </source>
</evidence>
<feature type="binding site" evidence="9">
    <location>
        <begin position="135"/>
        <end position="137"/>
    </location>
    <ligand>
        <name>2-[(2R,5Z)-2-carboxy-4-methylthiazol-5(2H)-ylidene]ethyl phosphate</name>
        <dbReference type="ChEBI" id="CHEBI:62899"/>
    </ligand>
</feature>
<comment type="catalytic activity">
    <reaction evidence="7 9 10">
        <text>2-(2-carboxy-4-methylthiazol-5-yl)ethyl phosphate + 4-amino-2-methyl-5-(diphosphooxymethyl)pyrimidine + 2 H(+) = thiamine phosphate + CO2 + diphosphate</text>
        <dbReference type="Rhea" id="RHEA:47848"/>
        <dbReference type="ChEBI" id="CHEBI:15378"/>
        <dbReference type="ChEBI" id="CHEBI:16526"/>
        <dbReference type="ChEBI" id="CHEBI:33019"/>
        <dbReference type="ChEBI" id="CHEBI:37575"/>
        <dbReference type="ChEBI" id="CHEBI:57841"/>
        <dbReference type="ChEBI" id="CHEBI:62890"/>
        <dbReference type="EC" id="2.5.1.3"/>
    </reaction>
</comment>
<dbReference type="GO" id="GO:0004789">
    <property type="term" value="F:thiamine-phosphate diphosphorylase activity"/>
    <property type="evidence" value="ECO:0007669"/>
    <property type="project" value="UniProtKB-UniRule"/>
</dbReference>
<keyword evidence="2 9" id="KW-0808">Transferase</keyword>
<dbReference type="InterPro" id="IPR022998">
    <property type="entry name" value="ThiamineP_synth_TenI"/>
</dbReference>
<dbReference type="STRING" id="877500.GCA_000935065_00256"/>
<protein>
    <recommendedName>
        <fullName evidence="9">Thiamine-phosphate synthase</fullName>
        <shortName evidence="9">TP synthase</shortName>
        <shortName evidence="9">TPS</shortName>
        <ecNumber evidence="9">2.5.1.3</ecNumber>
    </recommendedName>
    <alternativeName>
        <fullName evidence="9">Thiamine-phosphate pyrophosphorylase</fullName>
        <shortName evidence="9">TMP pyrophosphorylase</shortName>
        <shortName evidence="9">TMP-PPase</shortName>
    </alternativeName>
</protein>
<dbReference type="InterPro" id="IPR034291">
    <property type="entry name" value="TMP_synthase"/>
</dbReference>
<keyword evidence="5 9" id="KW-0784">Thiamine biosynthesis</keyword>
<comment type="pathway">
    <text evidence="1 9 11">Cofactor biosynthesis; thiamine diphosphate biosynthesis; thiamine phosphate from 4-amino-2-methyl-5-diphosphomethylpyrimidine and 4-methyl-5-(2-phosphoethyl)-thiazole: step 1/1.</text>
</comment>
<feature type="binding site" evidence="9">
    <location>
        <position position="70"/>
    </location>
    <ligand>
        <name>4-amino-2-methyl-5-(diphosphooxymethyl)pyrimidine</name>
        <dbReference type="ChEBI" id="CHEBI:57841"/>
    </ligand>
</feature>
<dbReference type="EC" id="2.5.1.3" evidence="9"/>
<name>A0A4V1LPH9_9BACT</name>
<dbReference type="PANTHER" id="PTHR20857">
    <property type="entry name" value="THIAMINE-PHOSPHATE PYROPHOSPHORYLASE"/>
    <property type="match status" value="1"/>
</dbReference>
<comment type="cofactor">
    <cofactor evidence="9">
        <name>Mg(2+)</name>
        <dbReference type="ChEBI" id="CHEBI:18420"/>
    </cofactor>
    <text evidence="9">Binds 1 Mg(2+) ion per subunit.</text>
</comment>
<sequence>MFSKTKGLYVITDDVLTPKEEMLIQVEKALKGGAKIVQLRDKKSSDEELEKELVSLQKLCRRYKALFVLNDRVELAIKHQCDGLHIGKSDHHRVSEIRKNYWGYLGISCYGDLQTAKKMQKLGADYVAFGSFFTSSTKPQAEVIDKDIVKEAKKALDIPVCAIGGITSSNAKELVENGIDMLAVISDIWKSEDISKKCAEYKELLAK</sequence>
<reference evidence="14 15" key="1">
    <citation type="submission" date="2017-10" db="EMBL/GenBank/DDBJ databases">
        <title>Genomics of the genus Arcobacter.</title>
        <authorList>
            <person name="Perez-Cataluna A."/>
            <person name="Figueras M.J."/>
        </authorList>
    </citation>
    <scope>NUCLEOTIDE SEQUENCE [LARGE SCALE GENOMIC DNA]</scope>
    <source>
        <strain evidence="14 15">DSM 24636</strain>
    </source>
</reference>
<feature type="binding site" evidence="9">
    <location>
        <position position="108"/>
    </location>
    <ligand>
        <name>4-amino-2-methyl-5-(diphosphooxymethyl)pyrimidine</name>
        <dbReference type="ChEBI" id="CHEBI:57841"/>
    </ligand>
</feature>
<dbReference type="AlphaFoldDB" id="A0A4V1LPH9"/>
<evidence type="ECO:0000256" key="2">
    <source>
        <dbReference type="ARBA" id="ARBA00022679"/>
    </source>
</evidence>
<keyword evidence="12" id="KW-0175">Coiled coil</keyword>
<evidence type="ECO:0000313" key="14">
    <source>
        <dbReference type="EMBL" id="RXJ61258.1"/>
    </source>
</evidence>
<evidence type="ECO:0000256" key="1">
    <source>
        <dbReference type="ARBA" id="ARBA00005165"/>
    </source>
</evidence>
<dbReference type="GO" id="GO:0009228">
    <property type="term" value="P:thiamine biosynthetic process"/>
    <property type="evidence" value="ECO:0007669"/>
    <property type="project" value="UniProtKB-KW"/>
</dbReference>
<dbReference type="OrthoDB" id="9810880at2"/>
<feature type="binding site" evidence="9">
    <location>
        <position position="165"/>
    </location>
    <ligand>
        <name>2-[(2R,5Z)-2-carboxy-4-methylthiazol-5(2H)-ylidene]ethyl phosphate</name>
        <dbReference type="ChEBI" id="CHEBI:62899"/>
    </ligand>
</feature>
<dbReference type="Pfam" id="PF02581">
    <property type="entry name" value="TMP-TENI"/>
    <property type="match status" value="1"/>
</dbReference>
<dbReference type="GO" id="GO:0009229">
    <property type="term" value="P:thiamine diphosphate biosynthetic process"/>
    <property type="evidence" value="ECO:0007669"/>
    <property type="project" value="UniProtKB-UniRule"/>
</dbReference>
<feature type="binding site" evidence="9">
    <location>
        <begin position="38"/>
        <end position="42"/>
    </location>
    <ligand>
        <name>4-amino-2-methyl-5-(diphosphooxymethyl)pyrimidine</name>
        <dbReference type="ChEBI" id="CHEBI:57841"/>
    </ligand>
</feature>
<dbReference type="UniPathway" id="UPA00060">
    <property type="reaction ID" value="UER00141"/>
</dbReference>
<dbReference type="InterPro" id="IPR013785">
    <property type="entry name" value="Aldolase_TIM"/>
</dbReference>
<dbReference type="RefSeq" id="WP_129082991.1">
    <property type="nucleotide sequence ID" value="NZ_CP041070.1"/>
</dbReference>
<organism evidence="14 15">
    <name type="scientific">Halarcobacter anaerophilus</name>
    <dbReference type="NCBI Taxonomy" id="877500"/>
    <lineage>
        <taxon>Bacteria</taxon>
        <taxon>Pseudomonadati</taxon>
        <taxon>Campylobacterota</taxon>
        <taxon>Epsilonproteobacteria</taxon>
        <taxon>Campylobacterales</taxon>
        <taxon>Arcobacteraceae</taxon>
        <taxon>Halarcobacter</taxon>
    </lineage>
</organism>
<keyword evidence="15" id="KW-1185">Reference proteome</keyword>
<gene>
    <name evidence="9" type="primary">thiE</name>
    <name evidence="14" type="ORF">CRV06_14270</name>
</gene>
<comment type="similarity">
    <text evidence="9 10">Belongs to the thiamine-phosphate synthase family.</text>
</comment>
<evidence type="ECO:0000256" key="3">
    <source>
        <dbReference type="ARBA" id="ARBA00022723"/>
    </source>
</evidence>
<evidence type="ECO:0000313" key="15">
    <source>
        <dbReference type="Proteomes" id="UP000290191"/>
    </source>
</evidence>
<comment type="caution">
    <text evidence="14">The sequence shown here is derived from an EMBL/GenBank/DDBJ whole genome shotgun (WGS) entry which is preliminary data.</text>
</comment>
<feature type="coiled-coil region" evidence="12">
    <location>
        <begin position="39"/>
        <end position="66"/>
    </location>
</feature>
<comment type="catalytic activity">
    <reaction evidence="6 9 10">
        <text>4-methyl-5-(2-phosphooxyethyl)-thiazole + 4-amino-2-methyl-5-(diphosphooxymethyl)pyrimidine + H(+) = thiamine phosphate + diphosphate</text>
        <dbReference type="Rhea" id="RHEA:22328"/>
        <dbReference type="ChEBI" id="CHEBI:15378"/>
        <dbReference type="ChEBI" id="CHEBI:33019"/>
        <dbReference type="ChEBI" id="CHEBI:37575"/>
        <dbReference type="ChEBI" id="CHEBI:57841"/>
        <dbReference type="ChEBI" id="CHEBI:58296"/>
        <dbReference type="EC" id="2.5.1.3"/>
    </reaction>
</comment>
<dbReference type="NCBIfam" id="TIGR00693">
    <property type="entry name" value="thiE"/>
    <property type="match status" value="1"/>
</dbReference>
<comment type="function">
    <text evidence="9">Condenses 4-methyl-5-(beta-hydroxyethyl)thiazole monophosphate (THZ-P) and 2-methyl-4-amino-5-hydroxymethyl pyrimidine pyrophosphate (HMP-PP) to form thiamine monophosphate (TMP).</text>
</comment>
<proteinExistence type="inferred from homology"/>
<keyword evidence="4 9" id="KW-0460">Magnesium</keyword>
<accession>A0A4V1LPH9</accession>
<evidence type="ECO:0000256" key="5">
    <source>
        <dbReference type="ARBA" id="ARBA00022977"/>
    </source>
</evidence>
<dbReference type="Gene3D" id="3.20.20.70">
    <property type="entry name" value="Aldolase class I"/>
    <property type="match status" value="1"/>
</dbReference>
<feature type="binding site" evidence="9">
    <location>
        <position position="138"/>
    </location>
    <ligand>
        <name>4-amino-2-methyl-5-(diphosphooxymethyl)pyrimidine</name>
        <dbReference type="ChEBI" id="CHEBI:57841"/>
    </ligand>
</feature>
<feature type="binding site" evidence="9">
    <location>
        <begin position="185"/>
        <end position="186"/>
    </location>
    <ligand>
        <name>2-[(2R,5Z)-2-carboxy-4-methylthiazol-5(2H)-ylidene]ethyl phosphate</name>
        <dbReference type="ChEBI" id="CHEBI:62899"/>
    </ligand>
</feature>
<dbReference type="SUPFAM" id="SSF51391">
    <property type="entry name" value="Thiamin phosphate synthase"/>
    <property type="match status" value="1"/>
</dbReference>
<keyword evidence="3 9" id="KW-0479">Metal-binding</keyword>
<comment type="catalytic activity">
    <reaction evidence="8 9 10">
        <text>2-[(2R,5Z)-2-carboxy-4-methylthiazol-5(2H)-ylidene]ethyl phosphate + 4-amino-2-methyl-5-(diphosphooxymethyl)pyrimidine + 2 H(+) = thiamine phosphate + CO2 + diphosphate</text>
        <dbReference type="Rhea" id="RHEA:47844"/>
        <dbReference type="ChEBI" id="CHEBI:15378"/>
        <dbReference type="ChEBI" id="CHEBI:16526"/>
        <dbReference type="ChEBI" id="CHEBI:33019"/>
        <dbReference type="ChEBI" id="CHEBI:37575"/>
        <dbReference type="ChEBI" id="CHEBI:57841"/>
        <dbReference type="ChEBI" id="CHEBI:62899"/>
        <dbReference type="EC" id="2.5.1.3"/>
    </reaction>
</comment>
<dbReference type="EMBL" id="PDKO01000018">
    <property type="protein sequence ID" value="RXJ61258.1"/>
    <property type="molecule type" value="Genomic_DNA"/>
</dbReference>
<evidence type="ECO:0000259" key="13">
    <source>
        <dbReference type="Pfam" id="PF02581"/>
    </source>
</evidence>
<dbReference type="GO" id="GO:0005737">
    <property type="term" value="C:cytoplasm"/>
    <property type="evidence" value="ECO:0007669"/>
    <property type="project" value="TreeGrafter"/>
</dbReference>